<keyword evidence="2" id="KW-0963">Cytoplasm</keyword>
<dbReference type="GO" id="GO:0015074">
    <property type="term" value="P:DNA integration"/>
    <property type="evidence" value="ECO:0007669"/>
    <property type="project" value="UniProtKB-KW"/>
</dbReference>
<dbReference type="GO" id="GO:0003677">
    <property type="term" value="F:DNA binding"/>
    <property type="evidence" value="ECO:0007669"/>
    <property type="project" value="UniProtKB-UniRule"/>
</dbReference>
<dbReference type="InterPro" id="IPR044068">
    <property type="entry name" value="CB"/>
</dbReference>
<evidence type="ECO:0000259" key="10">
    <source>
        <dbReference type="PROSITE" id="PS51898"/>
    </source>
</evidence>
<dbReference type="InterPro" id="IPR002104">
    <property type="entry name" value="Integrase_catalytic"/>
</dbReference>
<dbReference type="GO" id="GO:0005737">
    <property type="term" value="C:cytoplasm"/>
    <property type="evidence" value="ECO:0007669"/>
    <property type="project" value="UniProtKB-SubCell"/>
</dbReference>
<evidence type="ECO:0000256" key="6">
    <source>
        <dbReference type="ARBA" id="ARBA00023125"/>
    </source>
</evidence>
<sequence length="298" mass="34121">MALLSEHTENFCKYIALERRFSMQTVSTYQKSLAKFLQTLRPEAELKDFTIENIRTYVWQMRQKEDLAIASIDLHIACLKSFGSYLVRSHLLDSNPAEAVPMPKRPRRLVSFLSQKDLGEENFPEIENPTLPMVRARVLLELIYGSGLRISECQSLTWSRIDLSAKSVRALGKGSKERIVPLTQDLIRWLNTYKLKLADEGRFVSPHAPVFLNEHGQAYDVRTLRRDIHDLLRSIGWEGKASPHVLRHSFATHLLENGADLMSVKEMLGHSSLATTQVYTHVSAERLKEAFKKTHPRA</sequence>
<keyword evidence="4" id="KW-0159">Chromosome partition</keyword>
<gene>
    <name evidence="12" type="ORF">BGX16_2026</name>
</gene>
<keyword evidence="7" id="KW-0233">DNA recombination</keyword>
<dbReference type="GO" id="GO:0051301">
    <property type="term" value="P:cell division"/>
    <property type="evidence" value="ECO:0007669"/>
    <property type="project" value="UniProtKB-KW"/>
</dbReference>
<dbReference type="Pfam" id="PF02899">
    <property type="entry name" value="Phage_int_SAM_1"/>
    <property type="match status" value="1"/>
</dbReference>
<name>A0A2M9A8I4_9BACT</name>
<evidence type="ECO:0000313" key="12">
    <source>
        <dbReference type="EMBL" id="PJJ42012.1"/>
    </source>
</evidence>
<evidence type="ECO:0000256" key="1">
    <source>
        <dbReference type="ARBA" id="ARBA00004496"/>
    </source>
</evidence>
<evidence type="ECO:0000259" key="11">
    <source>
        <dbReference type="PROSITE" id="PS51900"/>
    </source>
</evidence>
<dbReference type="AlphaFoldDB" id="A0A2M9A8I4"/>
<keyword evidence="3" id="KW-0132">Cell division</keyword>
<evidence type="ECO:0000256" key="8">
    <source>
        <dbReference type="ARBA" id="ARBA00023306"/>
    </source>
</evidence>
<dbReference type="GO" id="GO:0006310">
    <property type="term" value="P:DNA recombination"/>
    <property type="evidence" value="ECO:0007669"/>
    <property type="project" value="UniProtKB-KW"/>
</dbReference>
<dbReference type="PANTHER" id="PTHR30349">
    <property type="entry name" value="PHAGE INTEGRASE-RELATED"/>
    <property type="match status" value="1"/>
</dbReference>
<dbReference type="PANTHER" id="PTHR30349:SF77">
    <property type="entry name" value="TYROSINE RECOMBINASE XERC"/>
    <property type="match status" value="1"/>
</dbReference>
<feature type="domain" description="Tyr recombinase" evidence="10">
    <location>
        <begin position="108"/>
        <end position="292"/>
    </location>
</feature>
<dbReference type="Proteomes" id="UP000231134">
    <property type="component" value="Unassembled WGS sequence"/>
</dbReference>
<evidence type="ECO:0000256" key="9">
    <source>
        <dbReference type="PROSITE-ProRule" id="PRU01248"/>
    </source>
</evidence>
<accession>A0A2M9A8I4</accession>
<keyword evidence="6 9" id="KW-0238">DNA-binding</keyword>
<feature type="domain" description="Core-binding (CB)" evidence="11">
    <location>
        <begin position="2"/>
        <end position="87"/>
    </location>
</feature>
<dbReference type="InterPro" id="IPR004107">
    <property type="entry name" value="Integrase_SAM-like_N"/>
</dbReference>
<comment type="caution">
    <text evidence="12">The sequence shown here is derived from an EMBL/GenBank/DDBJ whole genome shotgun (WGS) entry which is preliminary data.</text>
</comment>
<dbReference type="PROSITE" id="PS51898">
    <property type="entry name" value="TYR_RECOMBINASE"/>
    <property type="match status" value="1"/>
</dbReference>
<evidence type="ECO:0000256" key="4">
    <source>
        <dbReference type="ARBA" id="ARBA00022829"/>
    </source>
</evidence>
<dbReference type="InterPro" id="IPR010998">
    <property type="entry name" value="Integrase_recombinase_N"/>
</dbReference>
<dbReference type="InterPro" id="IPR050090">
    <property type="entry name" value="Tyrosine_recombinase_XerCD"/>
</dbReference>
<dbReference type="Gene3D" id="1.10.443.10">
    <property type="entry name" value="Intergrase catalytic core"/>
    <property type="match status" value="1"/>
</dbReference>
<protein>
    <submittedName>
        <fullName evidence="12">Integrase/recombinase XerC/integrase/recombinase XerD</fullName>
    </submittedName>
</protein>
<keyword evidence="8" id="KW-0131">Cell cycle</keyword>
<dbReference type="EMBL" id="PGEX01000001">
    <property type="protein sequence ID" value="PJJ42012.1"/>
    <property type="molecule type" value="Genomic_DNA"/>
</dbReference>
<dbReference type="CDD" id="cd00798">
    <property type="entry name" value="INT_XerDC_C"/>
    <property type="match status" value="1"/>
</dbReference>
<evidence type="ECO:0000256" key="3">
    <source>
        <dbReference type="ARBA" id="ARBA00022618"/>
    </source>
</evidence>
<reference evidence="12 13" key="1">
    <citation type="submission" date="2017-11" db="EMBL/GenBank/DDBJ databases">
        <title>Animal gut microbial communities from fecal samples from Wisconsin, USA.</title>
        <authorList>
            <person name="Neumann A."/>
        </authorList>
    </citation>
    <scope>NUCLEOTIDE SEQUENCE [LARGE SCALE GENOMIC DNA]</scope>
    <source>
        <strain evidence="12 13">UWS3</strain>
    </source>
</reference>
<dbReference type="SUPFAM" id="SSF56349">
    <property type="entry name" value="DNA breaking-rejoining enzymes"/>
    <property type="match status" value="1"/>
</dbReference>
<proteinExistence type="predicted"/>
<dbReference type="GO" id="GO:0007059">
    <property type="term" value="P:chromosome segregation"/>
    <property type="evidence" value="ECO:0007669"/>
    <property type="project" value="UniProtKB-KW"/>
</dbReference>
<organism evidence="12 13">
    <name type="scientific">Hallerella succinigenes</name>
    <dbReference type="NCBI Taxonomy" id="1896222"/>
    <lineage>
        <taxon>Bacteria</taxon>
        <taxon>Pseudomonadati</taxon>
        <taxon>Fibrobacterota</taxon>
        <taxon>Fibrobacteria</taxon>
        <taxon>Fibrobacterales</taxon>
        <taxon>Fibrobacteraceae</taxon>
        <taxon>Hallerella</taxon>
    </lineage>
</organism>
<dbReference type="Gene3D" id="1.10.150.130">
    <property type="match status" value="1"/>
</dbReference>
<dbReference type="RefSeq" id="WP_100425906.1">
    <property type="nucleotide sequence ID" value="NZ_PGEX01000001.1"/>
</dbReference>
<dbReference type="PROSITE" id="PS51900">
    <property type="entry name" value="CB"/>
    <property type="match status" value="1"/>
</dbReference>
<evidence type="ECO:0000313" key="13">
    <source>
        <dbReference type="Proteomes" id="UP000231134"/>
    </source>
</evidence>
<keyword evidence="5" id="KW-0229">DNA integration</keyword>
<dbReference type="Pfam" id="PF00589">
    <property type="entry name" value="Phage_integrase"/>
    <property type="match status" value="1"/>
</dbReference>
<keyword evidence="13" id="KW-1185">Reference proteome</keyword>
<evidence type="ECO:0000256" key="2">
    <source>
        <dbReference type="ARBA" id="ARBA00022490"/>
    </source>
</evidence>
<comment type="subcellular location">
    <subcellularLocation>
        <location evidence="1">Cytoplasm</location>
    </subcellularLocation>
</comment>
<dbReference type="OrthoDB" id="9801717at2"/>
<dbReference type="InterPro" id="IPR011010">
    <property type="entry name" value="DNA_brk_join_enz"/>
</dbReference>
<dbReference type="InterPro" id="IPR013762">
    <property type="entry name" value="Integrase-like_cat_sf"/>
</dbReference>
<evidence type="ECO:0000256" key="7">
    <source>
        <dbReference type="ARBA" id="ARBA00023172"/>
    </source>
</evidence>
<evidence type="ECO:0000256" key="5">
    <source>
        <dbReference type="ARBA" id="ARBA00022908"/>
    </source>
</evidence>